<dbReference type="SFLD" id="SFLDS00029">
    <property type="entry name" value="Radical_SAM"/>
    <property type="match status" value="1"/>
</dbReference>
<dbReference type="GO" id="GO:0005737">
    <property type="term" value="C:cytoplasm"/>
    <property type="evidence" value="ECO:0007669"/>
    <property type="project" value="TreeGrafter"/>
</dbReference>
<dbReference type="PANTHER" id="PTHR13932">
    <property type="entry name" value="COPROPORPHYRINIGEN III OXIDASE"/>
    <property type="match status" value="1"/>
</dbReference>
<organism evidence="2 3">
    <name type="scientific">Campylobacter concisus</name>
    <dbReference type="NCBI Taxonomy" id="199"/>
    <lineage>
        <taxon>Bacteria</taxon>
        <taxon>Pseudomonadati</taxon>
        <taxon>Campylobacterota</taxon>
        <taxon>Epsilonproteobacteria</taxon>
        <taxon>Campylobacterales</taxon>
        <taxon>Campylobacteraceae</taxon>
        <taxon>Campylobacter</taxon>
    </lineage>
</organism>
<dbReference type="Proteomes" id="UP000594404">
    <property type="component" value="Chromosome"/>
</dbReference>
<feature type="domain" description="Radical SAM core" evidence="1">
    <location>
        <begin position="40"/>
        <end position="270"/>
    </location>
</feature>
<dbReference type="Gene3D" id="3.80.30.20">
    <property type="entry name" value="tm_1862 like domain"/>
    <property type="match status" value="1"/>
</dbReference>
<dbReference type="PANTHER" id="PTHR13932:SF5">
    <property type="entry name" value="RADICAL S-ADENOSYL METHIONINE DOMAIN-CONTAINING PROTEIN 1, MITOCHONDRIAL"/>
    <property type="match status" value="1"/>
</dbReference>
<reference evidence="2 3" key="1">
    <citation type="journal article" date="2018" name="Emerg. Microbes Infect.">
        <title>Genomic analysis of oral Campylobacter concisus strains identified a potential bacterial molecular marker associated with active Crohn's disease.</title>
        <authorList>
            <person name="Liu F."/>
            <person name="Ma R."/>
            <person name="Tay C.Y.A."/>
            <person name="Octavia S."/>
            <person name="Lan R."/>
            <person name="Chung H.K.L."/>
            <person name="Riordan S.M."/>
            <person name="Grimm M.C."/>
            <person name="Leong R.W."/>
            <person name="Tanaka M.M."/>
            <person name="Connor S."/>
            <person name="Zhang L."/>
        </authorList>
    </citation>
    <scope>NUCLEOTIDE SEQUENCE [LARGE SCALE GENOMIC DNA]</scope>
    <source>
        <strain evidence="2 3">P1CDO3</strain>
    </source>
</reference>
<dbReference type="PROSITE" id="PS51918">
    <property type="entry name" value="RADICAL_SAM"/>
    <property type="match status" value="1"/>
</dbReference>
<dbReference type="InterPro" id="IPR006638">
    <property type="entry name" value="Elp3/MiaA/NifB-like_rSAM"/>
</dbReference>
<accession>A0A7S9RFZ3</accession>
<dbReference type="SFLD" id="SFLDG01065">
    <property type="entry name" value="anaerobic_coproporphyrinogen-I"/>
    <property type="match status" value="1"/>
</dbReference>
<dbReference type="InterPro" id="IPR034505">
    <property type="entry name" value="Coproporphyrinogen-III_oxidase"/>
</dbReference>
<evidence type="ECO:0000313" key="3">
    <source>
        <dbReference type="Proteomes" id="UP000594404"/>
    </source>
</evidence>
<dbReference type="GO" id="GO:0006779">
    <property type="term" value="P:porphyrin-containing compound biosynthetic process"/>
    <property type="evidence" value="ECO:0007669"/>
    <property type="project" value="TreeGrafter"/>
</dbReference>
<sequence length="456" mass="52309">MIFKNIVESFAVNYAHNSIQKSLYNEFNIDILNTTYTKTPKKDKKYMLYAHVPFCHTFCPYCSFHKYHYEQELAKIYFENLREEMRQIKEAGFDFSSLYVGGGTTLINEPELEKTLKLAKELFSIEDVSAESDPNHISPESLSRFGGLIDRLSVGVQSFDNETLKRVGRYDKFGSAEETKRKIEQAIALGKIPVISLDLIFNLPNQTKEQIINDVNVAKSISPQQITFYPLMKSELTRENIARALGVSNVDNEREFYEIIVSEFAKGGYRQSNAWAFSNEKSADLRDEYVGSNLEYVGVGSGAFSFLDGELVINAFNLLDYGRKVKVRQSPVIAKCAFSKKERLKYTFLTRLFDGAVDIKTYNEQNEANINKDLFVELNLLKLVNAIYEENGVIKPTFFGKYICVVLMRDFYAGMDKVRAIFKDDAKIKRSKVLRIMSEDTEQKFDQNIIQPRAAM</sequence>
<dbReference type="CDD" id="cd01335">
    <property type="entry name" value="Radical_SAM"/>
    <property type="match status" value="1"/>
</dbReference>
<evidence type="ECO:0000313" key="2">
    <source>
        <dbReference type="EMBL" id="QPH91141.1"/>
    </source>
</evidence>
<dbReference type="Pfam" id="PF04055">
    <property type="entry name" value="Radical_SAM"/>
    <property type="match status" value="1"/>
</dbReference>
<dbReference type="SUPFAM" id="SSF102114">
    <property type="entry name" value="Radical SAM enzymes"/>
    <property type="match status" value="1"/>
</dbReference>
<evidence type="ECO:0000259" key="1">
    <source>
        <dbReference type="PROSITE" id="PS51918"/>
    </source>
</evidence>
<dbReference type="EMBL" id="CP049266">
    <property type="protein sequence ID" value="QPH91141.1"/>
    <property type="molecule type" value="Genomic_DNA"/>
</dbReference>
<dbReference type="GO" id="GO:0003824">
    <property type="term" value="F:catalytic activity"/>
    <property type="evidence" value="ECO:0007669"/>
    <property type="project" value="InterPro"/>
</dbReference>
<dbReference type="SMART" id="SM00729">
    <property type="entry name" value="Elp3"/>
    <property type="match status" value="1"/>
</dbReference>
<dbReference type="AlphaFoldDB" id="A0A7S9RFZ3"/>
<dbReference type="InterPro" id="IPR058240">
    <property type="entry name" value="rSAM_sf"/>
</dbReference>
<dbReference type="GO" id="GO:0051539">
    <property type="term" value="F:4 iron, 4 sulfur cluster binding"/>
    <property type="evidence" value="ECO:0007669"/>
    <property type="project" value="TreeGrafter"/>
</dbReference>
<dbReference type="RefSeq" id="WP_107714578.1">
    <property type="nucleotide sequence ID" value="NZ_CP049266.1"/>
</dbReference>
<protein>
    <submittedName>
        <fullName evidence="2">Coproporphyrinogen III oxidase family protein</fullName>
    </submittedName>
</protein>
<name>A0A7S9RFZ3_9BACT</name>
<dbReference type="InterPro" id="IPR023404">
    <property type="entry name" value="rSAM_horseshoe"/>
</dbReference>
<gene>
    <name evidence="2" type="ORF">CVT01_00870</name>
</gene>
<proteinExistence type="predicted"/>
<dbReference type="NCBIfam" id="NF006385">
    <property type="entry name" value="PRK08629.1"/>
    <property type="match status" value="1"/>
</dbReference>
<dbReference type="InterPro" id="IPR007197">
    <property type="entry name" value="rSAM"/>
</dbReference>